<dbReference type="EMBL" id="JACONZ010000004">
    <property type="protein sequence ID" value="MBC5582143.1"/>
    <property type="molecule type" value="Genomic_DNA"/>
</dbReference>
<dbReference type="RefSeq" id="WP_186888490.1">
    <property type="nucleotide sequence ID" value="NZ_JACONZ010000004.1"/>
</dbReference>
<evidence type="ECO:0008006" key="3">
    <source>
        <dbReference type="Google" id="ProtNLM"/>
    </source>
</evidence>
<comment type="caution">
    <text evidence="1">The sequence shown here is derived from an EMBL/GenBank/DDBJ whole genome shotgun (WGS) entry which is preliminary data.</text>
</comment>
<reference evidence="1" key="1">
    <citation type="submission" date="2020-08" db="EMBL/GenBank/DDBJ databases">
        <title>Genome public.</title>
        <authorList>
            <person name="Liu C."/>
            <person name="Sun Q."/>
        </authorList>
    </citation>
    <scope>NUCLEOTIDE SEQUENCE</scope>
    <source>
        <strain evidence="1">BX8</strain>
    </source>
</reference>
<gene>
    <name evidence="1" type="ORF">H8S23_11555</name>
</gene>
<proteinExistence type="predicted"/>
<sequence>MTIFNRKLLFQTFSLKIQAQIREALNANGIAYKIKTRSMSGPALFSSRHANTGTFGMNMDYNYEYLIYVHKDDFEKAEYLLNKDRSILR</sequence>
<evidence type="ECO:0000313" key="2">
    <source>
        <dbReference type="Proteomes" id="UP000659630"/>
    </source>
</evidence>
<keyword evidence="2" id="KW-1185">Reference proteome</keyword>
<dbReference type="Proteomes" id="UP000659630">
    <property type="component" value="Unassembled WGS sequence"/>
</dbReference>
<organism evidence="1 2">
    <name type="scientific">Anaerofilum hominis</name>
    <dbReference type="NCBI Taxonomy" id="2763016"/>
    <lineage>
        <taxon>Bacteria</taxon>
        <taxon>Bacillati</taxon>
        <taxon>Bacillota</taxon>
        <taxon>Clostridia</taxon>
        <taxon>Eubacteriales</taxon>
        <taxon>Oscillospiraceae</taxon>
        <taxon>Anaerofilum</taxon>
    </lineage>
</organism>
<evidence type="ECO:0000313" key="1">
    <source>
        <dbReference type="EMBL" id="MBC5582143.1"/>
    </source>
</evidence>
<protein>
    <recommendedName>
        <fullName evidence="3">DUF2007 domain-containing protein</fullName>
    </recommendedName>
</protein>
<dbReference type="AlphaFoldDB" id="A0A923L1P2"/>
<name>A0A923L1P2_9FIRM</name>
<accession>A0A923L1P2</accession>